<comment type="caution">
    <text evidence="1">The sequence shown here is derived from an EMBL/GenBank/DDBJ whole genome shotgun (WGS) entry which is preliminary data.</text>
</comment>
<gene>
    <name evidence="1" type="ORF">Hypma_002939</name>
</gene>
<evidence type="ECO:0000313" key="1">
    <source>
        <dbReference type="EMBL" id="RDB16564.1"/>
    </source>
</evidence>
<accession>A0A369JAT9</accession>
<keyword evidence="2" id="KW-1185">Reference proteome</keyword>
<organism evidence="1 2">
    <name type="scientific">Hypsizygus marmoreus</name>
    <name type="common">White beech mushroom</name>
    <name type="synonym">Agaricus marmoreus</name>
    <dbReference type="NCBI Taxonomy" id="39966"/>
    <lineage>
        <taxon>Eukaryota</taxon>
        <taxon>Fungi</taxon>
        <taxon>Dikarya</taxon>
        <taxon>Basidiomycota</taxon>
        <taxon>Agaricomycotina</taxon>
        <taxon>Agaricomycetes</taxon>
        <taxon>Agaricomycetidae</taxon>
        <taxon>Agaricales</taxon>
        <taxon>Tricholomatineae</taxon>
        <taxon>Lyophyllaceae</taxon>
        <taxon>Hypsizygus</taxon>
    </lineage>
</organism>
<proteinExistence type="predicted"/>
<name>A0A369JAT9_HYPMA</name>
<dbReference type="Proteomes" id="UP000076154">
    <property type="component" value="Unassembled WGS sequence"/>
</dbReference>
<sequence>MLKLLDEGEERTFQLNSTPNNAREPRVCLLHTAALAIQPQRLRPSLPTLHFYKSIIIISTTLISTSIETPIPGYRLIASGPIRRLK</sequence>
<protein>
    <submittedName>
        <fullName evidence="1">Uncharacterized protein</fullName>
    </submittedName>
</protein>
<dbReference type="EMBL" id="LUEZ02000124">
    <property type="protein sequence ID" value="RDB16564.1"/>
    <property type="molecule type" value="Genomic_DNA"/>
</dbReference>
<dbReference type="AlphaFoldDB" id="A0A369JAT9"/>
<evidence type="ECO:0000313" key="2">
    <source>
        <dbReference type="Proteomes" id="UP000076154"/>
    </source>
</evidence>
<dbReference type="InParanoid" id="A0A369JAT9"/>
<reference evidence="1" key="1">
    <citation type="submission" date="2018-04" db="EMBL/GenBank/DDBJ databases">
        <title>Whole genome sequencing of Hypsizygus marmoreus.</title>
        <authorList>
            <person name="Choi I.-G."/>
            <person name="Min B."/>
            <person name="Kim J.-G."/>
            <person name="Kim S."/>
            <person name="Oh Y.-L."/>
            <person name="Kong W.-S."/>
            <person name="Park H."/>
            <person name="Jeong J."/>
            <person name="Song E.-S."/>
        </authorList>
    </citation>
    <scope>NUCLEOTIDE SEQUENCE [LARGE SCALE GENOMIC DNA]</scope>
    <source>
        <strain evidence="1">51987-8</strain>
    </source>
</reference>